<evidence type="ECO:0000256" key="4">
    <source>
        <dbReference type="RuleBase" id="RU003718"/>
    </source>
</evidence>
<name>A0A9P0TS60_PIEBR</name>
<feature type="transmembrane region" description="Helical" evidence="5">
    <location>
        <begin position="469"/>
        <end position="498"/>
    </location>
</feature>
<keyword evidence="5" id="KW-1133">Transmembrane helix</keyword>
<keyword evidence="2 4" id="KW-0328">Glycosyltransferase</keyword>
<dbReference type="Gene3D" id="3.40.50.2000">
    <property type="entry name" value="Glycogen Phosphorylase B"/>
    <property type="match status" value="2"/>
</dbReference>
<dbReference type="InterPro" id="IPR050271">
    <property type="entry name" value="UDP-glycosyltransferase"/>
</dbReference>
<feature type="chain" id="PRO_5040532100" description="UDP-glucuronosyltransferase" evidence="5">
    <location>
        <begin position="18"/>
        <end position="507"/>
    </location>
</feature>
<protein>
    <recommendedName>
        <fullName evidence="5">UDP-glucuronosyltransferase</fullName>
        <ecNumber evidence="5">2.4.1.17</ecNumber>
    </recommendedName>
</protein>
<keyword evidence="7" id="KW-1185">Reference proteome</keyword>
<comment type="caution">
    <text evidence="6">The sequence shown here is derived from an EMBL/GenBank/DDBJ whole genome shotgun (WGS) entry which is preliminary data.</text>
</comment>
<comment type="catalytic activity">
    <reaction evidence="5">
        <text>glucuronate acceptor + UDP-alpha-D-glucuronate = acceptor beta-D-glucuronoside + UDP + H(+)</text>
        <dbReference type="Rhea" id="RHEA:21032"/>
        <dbReference type="ChEBI" id="CHEBI:15378"/>
        <dbReference type="ChEBI" id="CHEBI:58052"/>
        <dbReference type="ChEBI" id="CHEBI:58223"/>
        <dbReference type="ChEBI" id="CHEBI:132367"/>
        <dbReference type="ChEBI" id="CHEBI:132368"/>
        <dbReference type="EC" id="2.4.1.17"/>
    </reaction>
</comment>
<dbReference type="InterPro" id="IPR002213">
    <property type="entry name" value="UDP_glucos_trans"/>
</dbReference>
<dbReference type="Pfam" id="PF00201">
    <property type="entry name" value="UDPGT"/>
    <property type="match status" value="1"/>
</dbReference>
<feature type="signal peptide" evidence="5">
    <location>
        <begin position="1"/>
        <end position="17"/>
    </location>
</feature>
<dbReference type="GO" id="GO:0015020">
    <property type="term" value="F:glucuronosyltransferase activity"/>
    <property type="evidence" value="ECO:0007669"/>
    <property type="project" value="UniProtKB-EC"/>
</dbReference>
<dbReference type="GO" id="GO:0016020">
    <property type="term" value="C:membrane"/>
    <property type="evidence" value="ECO:0007669"/>
    <property type="project" value="UniProtKB-SubCell"/>
</dbReference>
<dbReference type="SUPFAM" id="SSF53756">
    <property type="entry name" value="UDP-Glycosyltransferase/glycogen phosphorylase"/>
    <property type="match status" value="1"/>
</dbReference>
<comment type="subcellular location">
    <subcellularLocation>
        <location evidence="5">Membrane</location>
        <topology evidence="5">Single-pass membrane protein</topology>
    </subcellularLocation>
</comment>
<dbReference type="PANTHER" id="PTHR48043">
    <property type="entry name" value="EG:EG0003.4 PROTEIN-RELATED"/>
    <property type="match status" value="1"/>
</dbReference>
<proteinExistence type="inferred from homology"/>
<evidence type="ECO:0000256" key="1">
    <source>
        <dbReference type="ARBA" id="ARBA00009995"/>
    </source>
</evidence>
<dbReference type="PROSITE" id="PS00375">
    <property type="entry name" value="UDPGT"/>
    <property type="match status" value="1"/>
</dbReference>
<keyword evidence="5" id="KW-0732">Signal</keyword>
<keyword evidence="5" id="KW-0812">Transmembrane</keyword>
<accession>A0A9P0TS60</accession>
<dbReference type="PANTHER" id="PTHR48043:SF159">
    <property type="entry name" value="EG:EG0003.4 PROTEIN-RELATED"/>
    <property type="match status" value="1"/>
</dbReference>
<keyword evidence="3 4" id="KW-0808">Transferase</keyword>
<dbReference type="EMBL" id="CALOZG010000040">
    <property type="protein sequence ID" value="CAH4034381.1"/>
    <property type="molecule type" value="Genomic_DNA"/>
</dbReference>
<dbReference type="AlphaFoldDB" id="A0A9P0TS60"/>
<comment type="similarity">
    <text evidence="1 4">Belongs to the UDP-glycosyltransferase family.</text>
</comment>
<dbReference type="FunFam" id="3.40.50.2000:FF:000021">
    <property type="entry name" value="UDP-glucuronosyltransferase"/>
    <property type="match status" value="1"/>
</dbReference>
<sequence length="507" mass="58637">MVLLLSVLLIKFALCNGANILFLAITPLYSHQSALRPVYMELVRRGHQLTVVSSLQTNELHENLTHIYLNRTFSSLTRILVDDMKDAHTLKSQQTTTFKNAKIALDSILSTDMSELIKSGRKFDLIVTEVCARFSTVFSEVFQSPMVLLSTLGGSFDTFRMVSSPEHPILYPIGIRKRFTNLTEMEKVVETYRHFDLLKLYYDMGEFDEEVVRKYLGDDFPSIHEINNNIDLIMLNLHPLWDSNRPVPSNVIYLGGLQLQKYKELSQDLQTLLEESKGVIFMSFGSSVRSSILNRKKIDMFVKVLSELPYTVMWKWDTEVENLPGNFIVRKWFPQRDLLRHPKIKLFITQGGLQSVDESIDARVPMVGVPILWDQFYNVHKIAELEIGVMCDVQTVSEEQFRNAVVDVLTDQRYRNNINKLRNVMNVKRQSSLEKAICWIEYVAQHKGAKHLRSPAFNMSIREYYELDLVLSVILFVIILIFLVIRLIKSCCVLCVGIRREAKERLE</sequence>
<reference evidence="6" key="1">
    <citation type="submission" date="2022-05" db="EMBL/GenBank/DDBJ databases">
        <authorList>
            <person name="Okamura Y."/>
        </authorList>
    </citation>
    <scope>NUCLEOTIDE SEQUENCE</scope>
</reference>
<dbReference type="CDD" id="cd03784">
    <property type="entry name" value="GT1_Gtf-like"/>
    <property type="match status" value="1"/>
</dbReference>
<dbReference type="EC" id="2.4.1.17" evidence="5"/>
<keyword evidence="5" id="KW-0472">Membrane</keyword>
<evidence type="ECO:0000313" key="6">
    <source>
        <dbReference type="EMBL" id="CAH4034381.1"/>
    </source>
</evidence>
<evidence type="ECO:0000256" key="2">
    <source>
        <dbReference type="ARBA" id="ARBA00022676"/>
    </source>
</evidence>
<dbReference type="InterPro" id="IPR035595">
    <property type="entry name" value="UDP_glycos_trans_CS"/>
</dbReference>
<evidence type="ECO:0000256" key="3">
    <source>
        <dbReference type="ARBA" id="ARBA00022679"/>
    </source>
</evidence>
<evidence type="ECO:0000256" key="5">
    <source>
        <dbReference type="RuleBase" id="RU362059"/>
    </source>
</evidence>
<gene>
    <name evidence="6" type="ORF">PIBRA_LOCUS10565</name>
</gene>
<organism evidence="6 7">
    <name type="scientific">Pieris brassicae</name>
    <name type="common">White butterfly</name>
    <name type="synonym">Large white butterfly</name>
    <dbReference type="NCBI Taxonomy" id="7116"/>
    <lineage>
        <taxon>Eukaryota</taxon>
        <taxon>Metazoa</taxon>
        <taxon>Ecdysozoa</taxon>
        <taxon>Arthropoda</taxon>
        <taxon>Hexapoda</taxon>
        <taxon>Insecta</taxon>
        <taxon>Pterygota</taxon>
        <taxon>Neoptera</taxon>
        <taxon>Endopterygota</taxon>
        <taxon>Lepidoptera</taxon>
        <taxon>Glossata</taxon>
        <taxon>Ditrysia</taxon>
        <taxon>Papilionoidea</taxon>
        <taxon>Pieridae</taxon>
        <taxon>Pierinae</taxon>
        <taxon>Pieris</taxon>
    </lineage>
</organism>
<dbReference type="Proteomes" id="UP001152562">
    <property type="component" value="Unassembled WGS sequence"/>
</dbReference>
<evidence type="ECO:0000313" key="7">
    <source>
        <dbReference type="Proteomes" id="UP001152562"/>
    </source>
</evidence>